<keyword evidence="3" id="KW-1185">Reference proteome</keyword>
<organism evidence="2 3">
    <name type="scientific">Paraburkholderia elongata</name>
    <dbReference type="NCBI Taxonomy" id="2675747"/>
    <lineage>
        <taxon>Bacteria</taxon>
        <taxon>Pseudomonadati</taxon>
        <taxon>Pseudomonadota</taxon>
        <taxon>Betaproteobacteria</taxon>
        <taxon>Burkholderiales</taxon>
        <taxon>Burkholderiaceae</taxon>
        <taxon>Paraburkholderia</taxon>
    </lineage>
</organism>
<dbReference type="Pfam" id="PF03466">
    <property type="entry name" value="LysR_substrate"/>
    <property type="match status" value="1"/>
</dbReference>
<protein>
    <recommendedName>
        <fullName evidence="1">LysR substrate-binding domain-containing protein</fullName>
    </recommendedName>
</protein>
<dbReference type="InterPro" id="IPR005119">
    <property type="entry name" value="LysR_subst-bd"/>
</dbReference>
<feature type="domain" description="LysR substrate-binding" evidence="1">
    <location>
        <begin position="18"/>
        <end position="73"/>
    </location>
</feature>
<name>A0A972NZ50_9BURK</name>
<dbReference type="RefSeq" id="WP_172177332.1">
    <property type="nucleotide sequence ID" value="NZ_WOEZ01000276.1"/>
</dbReference>
<dbReference type="Gene3D" id="3.40.190.290">
    <property type="match status" value="1"/>
</dbReference>
<evidence type="ECO:0000313" key="3">
    <source>
        <dbReference type="Proteomes" id="UP000655523"/>
    </source>
</evidence>
<evidence type="ECO:0000313" key="2">
    <source>
        <dbReference type="EMBL" id="NPT61552.1"/>
    </source>
</evidence>
<dbReference type="Proteomes" id="UP000655523">
    <property type="component" value="Unassembled WGS sequence"/>
</dbReference>
<accession>A0A972NZ50</accession>
<dbReference type="SUPFAM" id="SSF53850">
    <property type="entry name" value="Periplasmic binding protein-like II"/>
    <property type="match status" value="1"/>
</dbReference>
<proteinExistence type="predicted"/>
<comment type="caution">
    <text evidence="2">The sequence shown here is derived from an EMBL/GenBank/DDBJ whole genome shotgun (WGS) entry which is preliminary data.</text>
</comment>
<dbReference type="AlphaFoldDB" id="A0A972NZ50"/>
<dbReference type="EMBL" id="WOEZ01000276">
    <property type="protein sequence ID" value="NPT61552.1"/>
    <property type="molecule type" value="Genomic_DNA"/>
</dbReference>
<reference evidence="2 3" key="1">
    <citation type="submission" date="2019-11" db="EMBL/GenBank/DDBJ databases">
        <title>Metabolism of dissolved organic matter in forest soils.</title>
        <authorList>
            <person name="Cyle K.T."/>
            <person name="Wilhelm R.C."/>
            <person name="Martinez C.E."/>
        </authorList>
    </citation>
    <scope>NUCLEOTIDE SEQUENCE [LARGE SCALE GENOMIC DNA]</scope>
    <source>
        <strain evidence="2 3">5N</strain>
    </source>
</reference>
<sequence length="109" mass="12173">MNIGGGSDVTYGPSDFLPSDSRFRADRVGRWPLVLALADDHPLASKRRISARDLQAERIILAASEKDEEDPWRWRARSSVTMFAPLKAHSARAPCSPWWRPGWPSLAGC</sequence>
<gene>
    <name evidence="2" type="ORF">GNZ13_45265</name>
</gene>
<evidence type="ECO:0000259" key="1">
    <source>
        <dbReference type="Pfam" id="PF03466"/>
    </source>
</evidence>